<dbReference type="InterPro" id="IPR043828">
    <property type="entry name" value="DUF5805"/>
</dbReference>
<feature type="compositionally biased region" description="Acidic residues" evidence="1">
    <location>
        <begin position="51"/>
        <end position="60"/>
    </location>
</feature>
<accession>V4HEK2</accession>
<dbReference type="RefSeq" id="WP_023393695.1">
    <property type="nucleotide sequence ID" value="NZ_ASGZ01000017.1"/>
</dbReference>
<evidence type="ECO:0000256" key="1">
    <source>
        <dbReference type="SAM" id="MobiDB-lite"/>
    </source>
</evidence>
<dbReference type="Pfam" id="PF19121">
    <property type="entry name" value="DUF5805"/>
    <property type="match status" value="1"/>
</dbReference>
<dbReference type="eggNOG" id="arCOG06216">
    <property type="taxonomic scope" value="Archaea"/>
</dbReference>
<organism evidence="2 3">
    <name type="scientific">Candidatus Halobonum tyrrellensis G22</name>
    <dbReference type="NCBI Taxonomy" id="1324957"/>
    <lineage>
        <taxon>Archaea</taxon>
        <taxon>Methanobacteriati</taxon>
        <taxon>Methanobacteriota</taxon>
        <taxon>Stenosarchaea group</taxon>
        <taxon>Halobacteria</taxon>
        <taxon>Halobacteriales</taxon>
        <taxon>Haloferacaceae</taxon>
        <taxon>Candidatus Halobonum</taxon>
    </lineage>
</organism>
<dbReference type="AlphaFoldDB" id="V4HEK2"/>
<protein>
    <submittedName>
        <fullName evidence="2">Uncharacterized protein</fullName>
    </submittedName>
</protein>
<gene>
    <name evidence="2" type="ORF">K933_05538</name>
</gene>
<feature type="region of interest" description="Disordered" evidence="1">
    <location>
        <begin position="43"/>
        <end position="78"/>
    </location>
</feature>
<dbReference type="Proteomes" id="UP000017840">
    <property type="component" value="Unassembled WGS sequence"/>
</dbReference>
<reference evidence="2 3" key="1">
    <citation type="journal article" date="2013" name="Genome Announc.">
        <title>Draft Genome Sequence of 'Candidatus Halobonum tyrrellensis' Strain G22, Isolated from the Hypersaline Waters of Lake Tyrrell, Australia.</title>
        <authorList>
            <person name="Ugalde J.A."/>
            <person name="Narasingarao P."/>
            <person name="Kuo S."/>
            <person name="Podell S."/>
            <person name="Allen E.E."/>
        </authorList>
    </citation>
    <scope>NUCLEOTIDE SEQUENCE [LARGE SCALE GENOMIC DNA]</scope>
    <source>
        <strain evidence="2 3">G22</strain>
    </source>
</reference>
<evidence type="ECO:0000313" key="2">
    <source>
        <dbReference type="EMBL" id="ESP89140.1"/>
    </source>
</evidence>
<dbReference type="STRING" id="1324957.K933_05538"/>
<comment type="caution">
    <text evidence="2">The sequence shown here is derived from an EMBL/GenBank/DDBJ whole genome shotgun (WGS) entry which is preliminary data.</text>
</comment>
<proteinExistence type="predicted"/>
<sequence>MSEPDTDRVAVRVSLPAYQKAEWVAEAEAMGMSQAEFVRTMVQAGRHEMGLDESDEETDPAETRSDPTSPGGDGLEDRVHGILRREGPLSWDALLRAVADDFEDRLDDTVAELQASGRVRYSGREGGYVAADE</sequence>
<keyword evidence="3" id="KW-1185">Reference proteome</keyword>
<dbReference type="EMBL" id="ASGZ01000017">
    <property type="protein sequence ID" value="ESP89140.1"/>
    <property type="molecule type" value="Genomic_DNA"/>
</dbReference>
<evidence type="ECO:0000313" key="3">
    <source>
        <dbReference type="Proteomes" id="UP000017840"/>
    </source>
</evidence>
<dbReference type="PATRIC" id="fig|1324957.4.peg.1124"/>
<name>V4HEK2_9EURY</name>
<dbReference type="OrthoDB" id="210343at2157"/>